<proteinExistence type="predicted"/>
<comment type="caution">
    <text evidence="1">The sequence shown here is derived from an EMBL/GenBank/DDBJ whole genome shotgun (WGS) entry which is preliminary data.</text>
</comment>
<dbReference type="Proteomes" id="UP000538292">
    <property type="component" value="Unassembled WGS sequence"/>
</dbReference>
<name>A0A7W1XSC6_9BACL</name>
<evidence type="ECO:0000313" key="2">
    <source>
        <dbReference type="Proteomes" id="UP000538292"/>
    </source>
</evidence>
<dbReference type="AlphaFoldDB" id="A0A7W1XSC6"/>
<organism evidence="1 2">
    <name type="scientific">Thermoactinomyces mirandus</name>
    <dbReference type="NCBI Taxonomy" id="2756294"/>
    <lineage>
        <taxon>Bacteria</taxon>
        <taxon>Bacillati</taxon>
        <taxon>Bacillota</taxon>
        <taxon>Bacilli</taxon>
        <taxon>Bacillales</taxon>
        <taxon>Thermoactinomycetaceae</taxon>
        <taxon>Thermoactinomyces</taxon>
    </lineage>
</organism>
<dbReference type="EMBL" id="JACEOL010000027">
    <property type="protein sequence ID" value="MBA4602246.1"/>
    <property type="molecule type" value="Genomic_DNA"/>
</dbReference>
<accession>A0A7W1XSC6</accession>
<keyword evidence="2" id="KW-1185">Reference proteome</keyword>
<sequence>MELIAFFLLALFIIISIMVNVSYRSAKKVPHKQRYDLPDLGIRRDSELEHSLKKLVHHLENALAESYIERAKERVIREHKISIVEWENRFFEWKRYIIMKAILKNAPAYSTEVDETWQEMQMFTREYDEFCRCYLKTPLTREQELPVHPGHHEERAWFDFVYVLLFCPTKYSYQAWGDFFKHPLPKSLLEDFKRCTNQELAGKYFNPTSAESEIALVIHGLIRDIKHKLEQVDQYIVNHGTDVRKFRRQYRKYVSKTGKGTDDVTSGVIFLSLYYQESFAEKYNYLYDRGSSASYGSAVDYPFAGHGDSGSGDGGGDGGGGE</sequence>
<reference evidence="1 2" key="1">
    <citation type="submission" date="2020-07" db="EMBL/GenBank/DDBJ databases">
        <title>Thermoactinomyces phylogeny.</title>
        <authorList>
            <person name="Dunlap C."/>
        </authorList>
    </citation>
    <scope>NUCLEOTIDE SEQUENCE [LARGE SCALE GENOMIC DNA]</scope>
    <source>
        <strain evidence="1 2">AMNI-1</strain>
    </source>
</reference>
<gene>
    <name evidence="1" type="ORF">H2C83_07935</name>
</gene>
<dbReference type="RefSeq" id="WP_181739580.1">
    <property type="nucleotide sequence ID" value="NZ_JACEOL010000027.1"/>
</dbReference>
<protein>
    <submittedName>
        <fullName evidence="1">Uncharacterized protein</fullName>
    </submittedName>
</protein>
<evidence type="ECO:0000313" key="1">
    <source>
        <dbReference type="EMBL" id="MBA4602246.1"/>
    </source>
</evidence>